<evidence type="ECO:0000313" key="2">
    <source>
        <dbReference type="Proteomes" id="UP001056120"/>
    </source>
</evidence>
<proteinExistence type="predicted"/>
<dbReference type="Proteomes" id="UP001056120">
    <property type="component" value="Linkage Group LG16"/>
</dbReference>
<reference evidence="2" key="1">
    <citation type="journal article" date="2022" name="Mol. Ecol. Resour.">
        <title>The genomes of chicory, endive, great burdock and yacon provide insights into Asteraceae palaeo-polyploidization history and plant inulin production.</title>
        <authorList>
            <person name="Fan W."/>
            <person name="Wang S."/>
            <person name="Wang H."/>
            <person name="Wang A."/>
            <person name="Jiang F."/>
            <person name="Liu H."/>
            <person name="Zhao H."/>
            <person name="Xu D."/>
            <person name="Zhang Y."/>
        </authorList>
    </citation>
    <scope>NUCLEOTIDE SEQUENCE [LARGE SCALE GENOMIC DNA]</scope>
    <source>
        <strain evidence="2">cv. Yunnan</strain>
    </source>
</reference>
<comment type="caution">
    <text evidence="1">The sequence shown here is derived from an EMBL/GenBank/DDBJ whole genome shotgun (WGS) entry which is preliminary data.</text>
</comment>
<accession>A0ACB9FTX3</accession>
<keyword evidence="2" id="KW-1185">Reference proteome</keyword>
<gene>
    <name evidence="1" type="ORF">L1987_48819</name>
</gene>
<name>A0ACB9FTX3_9ASTR</name>
<dbReference type="EMBL" id="CM042033">
    <property type="protein sequence ID" value="KAI3774271.1"/>
    <property type="molecule type" value="Genomic_DNA"/>
</dbReference>
<sequence>MGKSLHDLEVKTLHKRTPLFLSVAGISFSPFSFLAQRPSVSSASSATGLFERSSLSILNLLNLKKRC</sequence>
<reference evidence="1 2" key="2">
    <citation type="journal article" date="2022" name="Mol. Ecol. Resour.">
        <title>The genomes of chicory, endive, great burdock and yacon provide insights into Asteraceae paleo-polyploidization history and plant inulin production.</title>
        <authorList>
            <person name="Fan W."/>
            <person name="Wang S."/>
            <person name="Wang H."/>
            <person name="Wang A."/>
            <person name="Jiang F."/>
            <person name="Liu H."/>
            <person name="Zhao H."/>
            <person name="Xu D."/>
            <person name="Zhang Y."/>
        </authorList>
    </citation>
    <scope>NUCLEOTIDE SEQUENCE [LARGE SCALE GENOMIC DNA]</scope>
    <source>
        <strain evidence="2">cv. Yunnan</strain>
        <tissue evidence="1">Leaves</tissue>
    </source>
</reference>
<organism evidence="1 2">
    <name type="scientific">Smallanthus sonchifolius</name>
    <dbReference type="NCBI Taxonomy" id="185202"/>
    <lineage>
        <taxon>Eukaryota</taxon>
        <taxon>Viridiplantae</taxon>
        <taxon>Streptophyta</taxon>
        <taxon>Embryophyta</taxon>
        <taxon>Tracheophyta</taxon>
        <taxon>Spermatophyta</taxon>
        <taxon>Magnoliopsida</taxon>
        <taxon>eudicotyledons</taxon>
        <taxon>Gunneridae</taxon>
        <taxon>Pentapetalae</taxon>
        <taxon>asterids</taxon>
        <taxon>campanulids</taxon>
        <taxon>Asterales</taxon>
        <taxon>Asteraceae</taxon>
        <taxon>Asteroideae</taxon>
        <taxon>Heliantheae alliance</taxon>
        <taxon>Millerieae</taxon>
        <taxon>Smallanthus</taxon>
    </lineage>
</organism>
<evidence type="ECO:0000313" key="1">
    <source>
        <dbReference type="EMBL" id="KAI3774271.1"/>
    </source>
</evidence>
<protein>
    <submittedName>
        <fullName evidence="1">Uncharacterized protein</fullName>
    </submittedName>
</protein>